<keyword evidence="1" id="KW-0472">Membrane</keyword>
<name>A0A4R2C374_9HYPH</name>
<evidence type="ECO:0000313" key="3">
    <source>
        <dbReference type="Proteomes" id="UP000295043"/>
    </source>
</evidence>
<proteinExistence type="predicted"/>
<evidence type="ECO:0000313" key="2">
    <source>
        <dbReference type="EMBL" id="TCN33972.1"/>
    </source>
</evidence>
<sequence length="55" mass="5611">MGLNSGVTYLALFAGTLGFGAVYATDFYILPLAAAGLMLAAAFSASRAPRHSSTQ</sequence>
<dbReference type="Proteomes" id="UP000295043">
    <property type="component" value="Unassembled WGS sequence"/>
</dbReference>
<dbReference type="EMBL" id="SLVU01000002">
    <property type="protein sequence ID" value="TCN33972.1"/>
    <property type="molecule type" value="Genomic_DNA"/>
</dbReference>
<protein>
    <submittedName>
        <fullName evidence="2">Uncharacterized protein</fullName>
    </submittedName>
</protein>
<keyword evidence="1" id="KW-1133">Transmembrane helix</keyword>
<accession>A0A4R2C374</accession>
<gene>
    <name evidence="2" type="ORF">EV184_102283</name>
</gene>
<feature type="transmembrane region" description="Helical" evidence="1">
    <location>
        <begin position="7"/>
        <end position="23"/>
    </location>
</feature>
<keyword evidence="1" id="KW-0812">Transmembrane</keyword>
<reference evidence="2 3" key="1">
    <citation type="submission" date="2019-03" db="EMBL/GenBank/DDBJ databases">
        <title>Genomic Encyclopedia of Type Strains, Phase IV (KMG-V): Genome sequencing to study the core and pangenomes of soil and plant-associated prokaryotes.</title>
        <authorList>
            <person name="Whitman W."/>
        </authorList>
    </citation>
    <scope>NUCLEOTIDE SEQUENCE [LARGE SCALE GENOMIC DNA]</scope>
    <source>
        <strain evidence="2 3">23C40</strain>
    </source>
</reference>
<evidence type="ECO:0000256" key="1">
    <source>
        <dbReference type="SAM" id="Phobius"/>
    </source>
</evidence>
<dbReference type="AlphaFoldDB" id="A0A4R2C374"/>
<comment type="caution">
    <text evidence="2">The sequence shown here is derived from an EMBL/GenBank/DDBJ whole genome shotgun (WGS) entry which is preliminary data.</text>
</comment>
<organism evidence="2 3">
    <name type="scientific">Sinorhizobium americanum</name>
    <dbReference type="NCBI Taxonomy" id="194963"/>
    <lineage>
        <taxon>Bacteria</taxon>
        <taxon>Pseudomonadati</taxon>
        <taxon>Pseudomonadota</taxon>
        <taxon>Alphaproteobacteria</taxon>
        <taxon>Hyphomicrobiales</taxon>
        <taxon>Rhizobiaceae</taxon>
        <taxon>Sinorhizobium/Ensifer group</taxon>
        <taxon>Sinorhizobium</taxon>
    </lineage>
</organism>